<comment type="subcellular location">
    <subcellularLocation>
        <location evidence="1">Cytoplasm</location>
    </subcellularLocation>
</comment>
<evidence type="ECO:0008006" key="8">
    <source>
        <dbReference type="Google" id="ProtNLM"/>
    </source>
</evidence>
<keyword evidence="5" id="KW-0378">Hydrolase</keyword>
<dbReference type="Proteomes" id="UP000012073">
    <property type="component" value="Unassembled WGS sequence"/>
</dbReference>
<dbReference type="CDD" id="cd06559">
    <property type="entry name" value="Endonuclease_V"/>
    <property type="match status" value="1"/>
</dbReference>
<organism evidence="6 7">
    <name type="scientific">Chondrus crispus</name>
    <name type="common">Carrageen Irish moss</name>
    <name type="synonym">Polymorpha crispa</name>
    <dbReference type="NCBI Taxonomy" id="2769"/>
    <lineage>
        <taxon>Eukaryota</taxon>
        <taxon>Rhodophyta</taxon>
        <taxon>Florideophyceae</taxon>
        <taxon>Rhodymeniophycidae</taxon>
        <taxon>Gigartinales</taxon>
        <taxon>Gigartinaceae</taxon>
        <taxon>Chondrus</taxon>
    </lineage>
</organism>
<dbReference type="GO" id="GO:0003727">
    <property type="term" value="F:single-stranded RNA binding"/>
    <property type="evidence" value="ECO:0007669"/>
    <property type="project" value="TreeGrafter"/>
</dbReference>
<dbReference type="GeneID" id="17324984"/>
<sequence>MDVVQNESDLTKEWLARQGDIARRVVKEDRNGFATFFSDTCFSPARDLFIAGADVSFSTRVPDHAIGTFTVVILRKSGSLDLVYSRSKTVSMPHPYIPTFLGFREAPVVSAMLAALPAIVRNRIDCVLLDGNGLLHPRKAGLACHVGVDENLPTIGVSKSLLCVDGLVEKEVRESAAAHGAEGVNVIGASGTLWGRALLTGNAKVKPIYVSIGNRVSLNTASYLVQKVCHYRIPEPIRMADLHSRALLRGEDEFIYKEEAFL</sequence>
<keyword evidence="4" id="KW-0255">Endonuclease</keyword>
<evidence type="ECO:0000256" key="5">
    <source>
        <dbReference type="ARBA" id="ARBA00022801"/>
    </source>
</evidence>
<dbReference type="Gene3D" id="3.30.2170.10">
    <property type="entry name" value="archaeoglobus fulgidus dsm 4304 superfamily"/>
    <property type="match status" value="1"/>
</dbReference>
<dbReference type="AlphaFoldDB" id="R7QG07"/>
<name>R7QG07_CHOCR</name>
<dbReference type="EMBL" id="HG001841">
    <property type="protein sequence ID" value="CDF37452.1"/>
    <property type="molecule type" value="Genomic_DNA"/>
</dbReference>
<evidence type="ECO:0000313" key="6">
    <source>
        <dbReference type="EMBL" id="CDF37452.1"/>
    </source>
</evidence>
<dbReference type="GO" id="GO:0016891">
    <property type="term" value="F:RNA endonuclease activity producing 5'-phosphomonoesters, hydrolytic mechanism"/>
    <property type="evidence" value="ECO:0007669"/>
    <property type="project" value="TreeGrafter"/>
</dbReference>
<accession>R7QG07</accession>
<dbReference type="GO" id="GO:0006281">
    <property type="term" value="P:DNA repair"/>
    <property type="evidence" value="ECO:0007669"/>
    <property type="project" value="InterPro"/>
</dbReference>
<evidence type="ECO:0000256" key="1">
    <source>
        <dbReference type="ARBA" id="ARBA00004496"/>
    </source>
</evidence>
<gene>
    <name evidence="6" type="ORF">CHC_T00005665001</name>
</gene>
<dbReference type="Pfam" id="PF04493">
    <property type="entry name" value="Endonuclease_5"/>
    <property type="match status" value="1"/>
</dbReference>
<proteinExistence type="inferred from homology"/>
<evidence type="ECO:0000313" key="7">
    <source>
        <dbReference type="Proteomes" id="UP000012073"/>
    </source>
</evidence>
<evidence type="ECO:0000256" key="2">
    <source>
        <dbReference type="ARBA" id="ARBA00022490"/>
    </source>
</evidence>
<protein>
    <recommendedName>
        <fullName evidence="8">Endonuclease V</fullName>
    </recommendedName>
</protein>
<evidence type="ECO:0000256" key="3">
    <source>
        <dbReference type="ARBA" id="ARBA00022722"/>
    </source>
</evidence>
<reference evidence="7" key="1">
    <citation type="journal article" date="2013" name="Proc. Natl. Acad. Sci. U.S.A.">
        <title>Genome structure and metabolic features in the red seaweed Chondrus crispus shed light on evolution of the Archaeplastida.</title>
        <authorList>
            <person name="Collen J."/>
            <person name="Porcel B."/>
            <person name="Carre W."/>
            <person name="Ball S.G."/>
            <person name="Chaparro C."/>
            <person name="Tonon T."/>
            <person name="Barbeyron T."/>
            <person name="Michel G."/>
            <person name="Noel B."/>
            <person name="Valentin K."/>
            <person name="Elias M."/>
            <person name="Artiguenave F."/>
            <person name="Arun A."/>
            <person name="Aury J.M."/>
            <person name="Barbosa-Neto J.F."/>
            <person name="Bothwell J.H."/>
            <person name="Bouget F.Y."/>
            <person name="Brillet L."/>
            <person name="Cabello-Hurtado F."/>
            <person name="Capella-Gutierrez S."/>
            <person name="Charrier B."/>
            <person name="Cladiere L."/>
            <person name="Cock J.M."/>
            <person name="Coelho S.M."/>
            <person name="Colleoni C."/>
            <person name="Czjzek M."/>
            <person name="Da Silva C."/>
            <person name="Delage L."/>
            <person name="Denoeud F."/>
            <person name="Deschamps P."/>
            <person name="Dittami S.M."/>
            <person name="Gabaldon T."/>
            <person name="Gachon C.M."/>
            <person name="Groisillier A."/>
            <person name="Herve C."/>
            <person name="Jabbari K."/>
            <person name="Katinka M."/>
            <person name="Kloareg B."/>
            <person name="Kowalczyk N."/>
            <person name="Labadie K."/>
            <person name="Leblanc C."/>
            <person name="Lopez P.J."/>
            <person name="McLachlan D.H."/>
            <person name="Meslet-Cladiere L."/>
            <person name="Moustafa A."/>
            <person name="Nehr Z."/>
            <person name="Nyvall Collen P."/>
            <person name="Panaud O."/>
            <person name="Partensky F."/>
            <person name="Poulain J."/>
            <person name="Rensing S.A."/>
            <person name="Rousvoal S."/>
            <person name="Samson G."/>
            <person name="Symeonidi A."/>
            <person name="Weissenbach J."/>
            <person name="Zambounis A."/>
            <person name="Wincker P."/>
            <person name="Boyen C."/>
        </authorList>
    </citation>
    <scope>NUCLEOTIDE SEQUENCE [LARGE SCALE GENOMIC DNA]</scope>
    <source>
        <strain evidence="7">cv. Stackhouse</strain>
    </source>
</reference>
<dbReference type="InterPro" id="IPR007581">
    <property type="entry name" value="Endonuclease-V"/>
</dbReference>
<dbReference type="HAMAP" id="MF_00801">
    <property type="entry name" value="Endonuclease_5"/>
    <property type="match status" value="1"/>
</dbReference>
<keyword evidence="3" id="KW-0540">Nuclease</keyword>
<dbReference type="OMA" id="CGIASHF"/>
<dbReference type="OrthoDB" id="20018at2759"/>
<dbReference type="GO" id="GO:0005737">
    <property type="term" value="C:cytoplasm"/>
    <property type="evidence" value="ECO:0007669"/>
    <property type="project" value="UniProtKB-SubCell"/>
</dbReference>
<evidence type="ECO:0000256" key="4">
    <source>
        <dbReference type="ARBA" id="ARBA00022759"/>
    </source>
</evidence>
<dbReference type="PANTHER" id="PTHR28511">
    <property type="entry name" value="ENDONUCLEASE V"/>
    <property type="match status" value="1"/>
</dbReference>
<dbReference type="KEGG" id="ccp:CHC_T00005665001"/>
<dbReference type="RefSeq" id="XP_005717271.1">
    <property type="nucleotide sequence ID" value="XM_005717214.1"/>
</dbReference>
<keyword evidence="7" id="KW-1185">Reference proteome</keyword>
<dbReference type="GO" id="GO:0005730">
    <property type="term" value="C:nucleolus"/>
    <property type="evidence" value="ECO:0007669"/>
    <property type="project" value="TreeGrafter"/>
</dbReference>
<dbReference type="PANTHER" id="PTHR28511:SF1">
    <property type="entry name" value="ENDONUCLEASE V"/>
    <property type="match status" value="1"/>
</dbReference>
<dbReference type="Gramene" id="CDF37452">
    <property type="protein sequence ID" value="CDF37452"/>
    <property type="gene ID" value="CHC_T00005665001"/>
</dbReference>
<keyword evidence="2" id="KW-0963">Cytoplasm</keyword>
<dbReference type="STRING" id="2769.R7QG07"/>
<dbReference type="PhylomeDB" id="R7QG07"/>